<dbReference type="Gene3D" id="2.60.200.40">
    <property type="match status" value="1"/>
</dbReference>
<evidence type="ECO:0000256" key="3">
    <source>
        <dbReference type="ARBA" id="ARBA00022777"/>
    </source>
</evidence>
<dbReference type="GO" id="GO:0005737">
    <property type="term" value="C:cytoplasm"/>
    <property type="evidence" value="ECO:0007669"/>
    <property type="project" value="TreeGrafter"/>
</dbReference>
<evidence type="ECO:0000259" key="5">
    <source>
        <dbReference type="PROSITE" id="PS50146"/>
    </source>
</evidence>
<dbReference type="InterPro" id="IPR001206">
    <property type="entry name" value="Diacylglycerol_kinase_cat_dom"/>
</dbReference>
<dbReference type="InterPro" id="IPR045540">
    <property type="entry name" value="YegS/DAGK_C"/>
</dbReference>
<keyword evidence="3 6" id="KW-0418">Kinase</keyword>
<dbReference type="GO" id="GO:0005524">
    <property type="term" value="F:ATP binding"/>
    <property type="evidence" value="ECO:0007669"/>
    <property type="project" value="UniProtKB-KW"/>
</dbReference>
<dbReference type="EC" id="2.7.1.91" evidence="6"/>
<dbReference type="InterPro" id="IPR017438">
    <property type="entry name" value="ATP-NAD_kinase_N"/>
</dbReference>
<dbReference type="GO" id="GO:0046512">
    <property type="term" value="P:sphingosine biosynthetic process"/>
    <property type="evidence" value="ECO:0007669"/>
    <property type="project" value="TreeGrafter"/>
</dbReference>
<dbReference type="Gene3D" id="3.40.50.10330">
    <property type="entry name" value="Probable inorganic polyphosphate/atp-NAD kinase, domain 1"/>
    <property type="match status" value="1"/>
</dbReference>
<reference evidence="6 7" key="1">
    <citation type="journal article" date="2015" name="Plant Cell">
        <title>Oil accumulation by the oleaginous diatom Fistulifera solaris as revealed by the genome and transcriptome.</title>
        <authorList>
            <person name="Tanaka T."/>
            <person name="Maeda Y."/>
            <person name="Veluchamy A."/>
            <person name="Tanaka M."/>
            <person name="Abida H."/>
            <person name="Marechal E."/>
            <person name="Bowler C."/>
            <person name="Muto M."/>
            <person name="Sunaga Y."/>
            <person name="Tanaka M."/>
            <person name="Yoshino T."/>
            <person name="Taniguchi T."/>
            <person name="Fukuda Y."/>
            <person name="Nemoto M."/>
            <person name="Matsumoto M."/>
            <person name="Wong P.S."/>
            <person name="Aburatani S."/>
            <person name="Fujibuchi W."/>
        </authorList>
    </citation>
    <scope>NUCLEOTIDE SEQUENCE [LARGE SCALE GENOMIC DNA]</scope>
    <source>
        <strain evidence="6 7">JPCC DA0580</strain>
    </source>
</reference>
<keyword evidence="4" id="KW-0067">ATP-binding</keyword>
<dbReference type="Pfam" id="PF00781">
    <property type="entry name" value="DAGK_cat"/>
    <property type="match status" value="1"/>
</dbReference>
<organism evidence="6 7">
    <name type="scientific">Fistulifera solaris</name>
    <name type="common">Oleaginous diatom</name>
    <dbReference type="NCBI Taxonomy" id="1519565"/>
    <lineage>
        <taxon>Eukaryota</taxon>
        <taxon>Sar</taxon>
        <taxon>Stramenopiles</taxon>
        <taxon>Ochrophyta</taxon>
        <taxon>Bacillariophyta</taxon>
        <taxon>Bacillariophyceae</taxon>
        <taxon>Bacillariophycidae</taxon>
        <taxon>Naviculales</taxon>
        <taxon>Naviculaceae</taxon>
        <taxon>Fistulifera</taxon>
    </lineage>
</organism>
<dbReference type="GO" id="GO:0008481">
    <property type="term" value="F:sphingosine kinase activity"/>
    <property type="evidence" value="ECO:0007669"/>
    <property type="project" value="UniProtKB-EC"/>
</dbReference>
<protein>
    <submittedName>
        <fullName evidence="6">Sphingosine kinase</fullName>
        <ecNumber evidence="6">2.7.1.91</ecNumber>
    </submittedName>
</protein>
<dbReference type="Pfam" id="PF19279">
    <property type="entry name" value="YegS_C"/>
    <property type="match status" value="1"/>
</dbReference>
<keyword evidence="2" id="KW-0547">Nucleotide-binding</keyword>
<gene>
    <name evidence="6" type="ORF">FisN_16Lh151</name>
</gene>
<dbReference type="SUPFAM" id="SSF111331">
    <property type="entry name" value="NAD kinase/diacylglycerol kinase-like"/>
    <property type="match status" value="1"/>
</dbReference>
<accession>A0A1Z5KJ54</accession>
<feature type="domain" description="DAGKc" evidence="5">
    <location>
        <begin position="162"/>
        <end position="312"/>
    </location>
</feature>
<keyword evidence="7" id="KW-1185">Reference proteome</keyword>
<evidence type="ECO:0000256" key="2">
    <source>
        <dbReference type="ARBA" id="ARBA00022741"/>
    </source>
</evidence>
<evidence type="ECO:0000313" key="7">
    <source>
        <dbReference type="Proteomes" id="UP000198406"/>
    </source>
</evidence>
<evidence type="ECO:0000256" key="4">
    <source>
        <dbReference type="ARBA" id="ARBA00022840"/>
    </source>
</evidence>
<dbReference type="InParanoid" id="A0A1Z5KJ54"/>
<keyword evidence="1 6" id="KW-0808">Transferase</keyword>
<dbReference type="Proteomes" id="UP000198406">
    <property type="component" value="Unassembled WGS sequence"/>
</dbReference>
<name>A0A1Z5KJ54_FISSO</name>
<dbReference type="PROSITE" id="PS50146">
    <property type="entry name" value="DAGK"/>
    <property type="match status" value="1"/>
</dbReference>
<dbReference type="InterPro" id="IPR050187">
    <property type="entry name" value="Lipid_Phosphate_FormReg"/>
</dbReference>
<dbReference type="EMBL" id="BDSP01000240">
    <property type="protein sequence ID" value="GAX26313.1"/>
    <property type="molecule type" value="Genomic_DNA"/>
</dbReference>
<sequence>MSNLPTWPEEAANIKLLTPPEWKSSSVFCSLRYDGDNQLSIVSSDSSQQVLEVIDLKDCIGVQVEIVLKSKNAIEKKYETNEPTSPEPVDTQGSAVLTLYCYPQQKLLTWIQRWGLVSSSSQRHPQPRVAQHRRFVVAPAEDLQAVSRVAAVLQHYVTGRPASPLRYLILVNPRSGPKRNARNIAETVVQPMFLQASIESDIVVTTHAQHAMQIGETKLVGNDKILDQYNAVILMGGDGTIHEFLNGVMRRDDAMATLAKLRLGAIGCGTANGFTKTITYASQEVVGPLQETFLICKGHVTATDISTYTTRKSTYTSFLTFAWGNIADIDIDSECIRCLGESRFDLWGAWCILRMRHYHGRFSYTNDPKPVLPSNLSDPVPESWTVMEDDFILFWASHVSHAATGSMNSPHSRLQDGVIRVFILRKPMSRFRATRVLLGLDTGKHIEVEGAEYVACTAYRLEPQGSYNDLDGEVIEDGPVQAKVIPGVLNVFAGPLAK</sequence>
<proteinExistence type="predicted"/>
<evidence type="ECO:0000256" key="1">
    <source>
        <dbReference type="ARBA" id="ARBA00022679"/>
    </source>
</evidence>
<dbReference type="PANTHER" id="PTHR12358:SF31">
    <property type="entry name" value="ACYLGLYCEROL KINASE, MITOCHONDRIAL"/>
    <property type="match status" value="1"/>
</dbReference>
<evidence type="ECO:0000313" key="6">
    <source>
        <dbReference type="EMBL" id="GAX26313.1"/>
    </source>
</evidence>
<dbReference type="AlphaFoldDB" id="A0A1Z5KJ54"/>
<dbReference type="OrthoDB" id="3853857at2759"/>
<dbReference type="InterPro" id="IPR016064">
    <property type="entry name" value="NAD/diacylglycerol_kinase_sf"/>
</dbReference>
<comment type="caution">
    <text evidence="6">The sequence shown here is derived from an EMBL/GenBank/DDBJ whole genome shotgun (WGS) entry which is preliminary data.</text>
</comment>
<dbReference type="GO" id="GO:0016020">
    <property type="term" value="C:membrane"/>
    <property type="evidence" value="ECO:0007669"/>
    <property type="project" value="TreeGrafter"/>
</dbReference>
<dbReference type="PANTHER" id="PTHR12358">
    <property type="entry name" value="SPHINGOSINE KINASE"/>
    <property type="match status" value="1"/>
</dbReference>
<dbReference type="SMART" id="SM00046">
    <property type="entry name" value="DAGKc"/>
    <property type="match status" value="1"/>
</dbReference>